<dbReference type="AlphaFoldDB" id="A0A803P5W4"/>
<reference evidence="3" key="2">
    <citation type="submission" date="2021-03" db="UniProtKB">
        <authorList>
            <consortium name="EnsemblPlants"/>
        </authorList>
    </citation>
    <scope>IDENTIFICATION</scope>
</reference>
<organism evidence="3 4">
    <name type="scientific">Cannabis sativa</name>
    <name type="common">Hemp</name>
    <name type="synonym">Marijuana</name>
    <dbReference type="NCBI Taxonomy" id="3483"/>
    <lineage>
        <taxon>Eukaryota</taxon>
        <taxon>Viridiplantae</taxon>
        <taxon>Streptophyta</taxon>
        <taxon>Embryophyta</taxon>
        <taxon>Tracheophyta</taxon>
        <taxon>Spermatophyta</taxon>
        <taxon>Magnoliopsida</taxon>
        <taxon>eudicotyledons</taxon>
        <taxon>Gunneridae</taxon>
        <taxon>Pentapetalae</taxon>
        <taxon>rosids</taxon>
        <taxon>fabids</taxon>
        <taxon>Rosales</taxon>
        <taxon>Cannabaceae</taxon>
        <taxon>Cannabis</taxon>
    </lineage>
</organism>
<dbReference type="PANTHER" id="PTHR33116">
    <property type="entry name" value="REVERSE TRANSCRIPTASE ZINC-BINDING DOMAIN-CONTAINING PROTEIN-RELATED-RELATED"/>
    <property type="match status" value="1"/>
</dbReference>
<proteinExistence type="predicted"/>
<sequence length="533" mass="60983">MVDCRKIGPKEWVKKSEHKAVGVETDKPNQTKAPSTTAEITLHEGVFDGAEVDAEKENSQSVITPKQGKSNEWEVPRKVGNSKIKGKAVLTDLTKVHNGFNVLQKQGKGLNKRDKQHDVLSLLKVNKVGVGALLENKMKTSKVDDMMDKVAMLKSVGSKFTWCNKQDGGDRVYSSIDHAFSNEDWVDEVSNSVAKFHWENFKEMVKTNWNKPLGAKGLKRIMLKLHRLKHALKVFNRKEIGDVEMSYHLAKKEYQQAITCAQADPTNHDLQKLSCAMQKNHLVAKSRLTEVLPTLIGQNQGAFVKGRSLAHNILIFQDLIKNYNRKNTSPRCALKIDLCKAYDTVDWDFLERLLTNLRFPTRFINWIMFGTQNNEFRFHPMCKSLKIINLCFVDELIIFRKANRASVAYIKGIFDIFYNCTGLKANISKSQVYFGGVPKEEKRALLHILQFEEGLLPLKYLGVPMRPTNWKAEDCGAIIKKIKLRLHSWANRHLSYAGRCQLINLVLLELRNYWMNIFLLPKSIIKEVDKLCL</sequence>
<dbReference type="EnsemblPlants" id="evm.model.03.1591">
    <property type="protein sequence ID" value="cds.evm.model.03.1591"/>
    <property type="gene ID" value="evm.TU.03.1591"/>
</dbReference>
<keyword evidence="4" id="KW-1185">Reference proteome</keyword>
<feature type="region of interest" description="Disordered" evidence="1">
    <location>
        <begin position="13"/>
        <end position="34"/>
    </location>
</feature>
<protein>
    <recommendedName>
        <fullName evidence="2">Reverse transcriptase domain-containing protein</fullName>
    </recommendedName>
</protein>
<dbReference type="Gramene" id="evm.model.03.1591">
    <property type="protein sequence ID" value="cds.evm.model.03.1591"/>
    <property type="gene ID" value="evm.TU.03.1591"/>
</dbReference>
<dbReference type="Pfam" id="PF00078">
    <property type="entry name" value="RVT_1"/>
    <property type="match status" value="1"/>
</dbReference>
<evidence type="ECO:0000256" key="1">
    <source>
        <dbReference type="SAM" id="MobiDB-lite"/>
    </source>
</evidence>
<name>A0A803P5W4_CANSA</name>
<evidence type="ECO:0000313" key="3">
    <source>
        <dbReference type="EnsemblPlants" id="cds.evm.model.03.1591"/>
    </source>
</evidence>
<dbReference type="InterPro" id="IPR000477">
    <property type="entry name" value="RT_dom"/>
</dbReference>
<dbReference type="Proteomes" id="UP000596661">
    <property type="component" value="Chromosome 3"/>
</dbReference>
<feature type="domain" description="Reverse transcriptase" evidence="2">
    <location>
        <begin position="283"/>
        <end position="378"/>
    </location>
</feature>
<accession>A0A803P5W4</accession>
<reference evidence="3" key="1">
    <citation type="submission" date="2018-11" db="EMBL/GenBank/DDBJ databases">
        <authorList>
            <person name="Grassa J C."/>
        </authorList>
    </citation>
    <scope>NUCLEOTIDE SEQUENCE [LARGE SCALE GENOMIC DNA]</scope>
</reference>
<feature type="compositionally biased region" description="Basic and acidic residues" evidence="1">
    <location>
        <begin position="13"/>
        <end position="29"/>
    </location>
</feature>
<evidence type="ECO:0000313" key="4">
    <source>
        <dbReference type="Proteomes" id="UP000596661"/>
    </source>
</evidence>
<evidence type="ECO:0000259" key="2">
    <source>
        <dbReference type="Pfam" id="PF00078"/>
    </source>
</evidence>
<dbReference type="EMBL" id="UZAU01000322">
    <property type="status" value="NOT_ANNOTATED_CDS"/>
    <property type="molecule type" value="Genomic_DNA"/>
</dbReference>
<dbReference type="PANTHER" id="PTHR33116:SF84">
    <property type="entry name" value="RNA-DIRECTED DNA POLYMERASE"/>
    <property type="match status" value="1"/>
</dbReference>